<evidence type="ECO:0000313" key="1">
    <source>
        <dbReference type="EMBL" id="CAI9706135.1"/>
    </source>
</evidence>
<name>A0ACB0EZQ1_RANTA</name>
<sequence length="154" mass="16969">MNQRVRSFYVRTDGVHILLSRRGGLLSEHEGWRPWPRRGRGCQGRSSLKHLPGKHPDTQDEDEGVVPRGTPRDRGPGARMSPSSGVPGAPRSGERAMGLREASRRPSRLLPWHGLHPPRRYSLSTPDRGVSSSASYGETHTETTRPAAAAIPQD</sequence>
<gene>
    <name evidence="1" type="ORF">MRATA1EN3_LOCUS17348</name>
</gene>
<reference evidence="1" key="1">
    <citation type="submission" date="2023-05" db="EMBL/GenBank/DDBJ databases">
        <authorList>
            <consortium name="ELIXIR-Norway"/>
        </authorList>
    </citation>
    <scope>NUCLEOTIDE SEQUENCE</scope>
</reference>
<evidence type="ECO:0000313" key="2">
    <source>
        <dbReference type="Proteomes" id="UP001162501"/>
    </source>
</evidence>
<accession>A0ACB0EZQ1</accession>
<dbReference type="EMBL" id="OX596087">
    <property type="protein sequence ID" value="CAI9706135.1"/>
    <property type="molecule type" value="Genomic_DNA"/>
</dbReference>
<proteinExistence type="predicted"/>
<organism evidence="1 2">
    <name type="scientific">Rangifer tarandus platyrhynchus</name>
    <name type="common">Svalbard reindeer</name>
    <dbReference type="NCBI Taxonomy" id="3082113"/>
    <lineage>
        <taxon>Eukaryota</taxon>
        <taxon>Metazoa</taxon>
        <taxon>Chordata</taxon>
        <taxon>Craniata</taxon>
        <taxon>Vertebrata</taxon>
        <taxon>Euteleostomi</taxon>
        <taxon>Mammalia</taxon>
        <taxon>Eutheria</taxon>
        <taxon>Laurasiatheria</taxon>
        <taxon>Artiodactyla</taxon>
        <taxon>Ruminantia</taxon>
        <taxon>Pecora</taxon>
        <taxon>Cervidae</taxon>
        <taxon>Odocoileinae</taxon>
        <taxon>Rangifer</taxon>
    </lineage>
</organism>
<dbReference type="Proteomes" id="UP001162501">
    <property type="component" value="Chromosome 3"/>
</dbReference>
<protein>
    <submittedName>
        <fullName evidence="1">Uncharacterized protein</fullName>
    </submittedName>
</protein>